<keyword evidence="23" id="KW-1185">Reference proteome</keyword>
<comment type="catalytic activity">
    <reaction evidence="14 15">
        <text>L-seryl-[protein] + ATP = O-phospho-L-seryl-[protein] + ADP + H(+)</text>
        <dbReference type="Rhea" id="RHEA:17989"/>
        <dbReference type="Rhea" id="RHEA-COMP:9863"/>
        <dbReference type="Rhea" id="RHEA-COMP:11604"/>
        <dbReference type="ChEBI" id="CHEBI:15378"/>
        <dbReference type="ChEBI" id="CHEBI:29999"/>
        <dbReference type="ChEBI" id="CHEBI:30616"/>
        <dbReference type="ChEBI" id="CHEBI:83421"/>
        <dbReference type="ChEBI" id="CHEBI:456216"/>
        <dbReference type="EC" id="2.7.11.1"/>
    </reaction>
</comment>
<dbReference type="SUPFAM" id="SSF51110">
    <property type="entry name" value="alpha-D-mannose-specific plant lectins"/>
    <property type="match status" value="1"/>
</dbReference>
<dbReference type="Pfam" id="PF07714">
    <property type="entry name" value="PK_Tyr_Ser-Thr"/>
    <property type="match status" value="1"/>
</dbReference>
<evidence type="ECO:0000256" key="4">
    <source>
        <dbReference type="ARBA" id="ARBA00022692"/>
    </source>
</evidence>
<dbReference type="Gene3D" id="3.30.200.20">
    <property type="entry name" value="Phosphorylase Kinase, domain 1"/>
    <property type="match status" value="1"/>
</dbReference>
<dbReference type="InterPro" id="IPR008271">
    <property type="entry name" value="Ser/Thr_kinase_AS"/>
</dbReference>
<evidence type="ECO:0000256" key="16">
    <source>
        <dbReference type="SAM" id="Phobius"/>
    </source>
</evidence>
<evidence type="ECO:0000256" key="12">
    <source>
        <dbReference type="ARBA" id="ARBA00023180"/>
    </source>
</evidence>
<dbReference type="FunFam" id="1.10.510.10:FF:000060">
    <property type="entry name" value="G-type lectin S-receptor-like serine/threonine-protein kinase"/>
    <property type="match status" value="1"/>
</dbReference>
<evidence type="ECO:0000256" key="10">
    <source>
        <dbReference type="ARBA" id="ARBA00023136"/>
    </source>
</evidence>
<reference evidence="21 23" key="1">
    <citation type="journal article" date="2017" name="Nature">
        <title>The sunflower genome provides insights into oil metabolism, flowering and Asterid evolution.</title>
        <authorList>
            <person name="Badouin H."/>
            <person name="Gouzy J."/>
            <person name="Grassa C.J."/>
            <person name="Murat F."/>
            <person name="Staton S.E."/>
            <person name="Cottret L."/>
            <person name="Lelandais-Briere C."/>
            <person name="Owens G.L."/>
            <person name="Carrere S."/>
            <person name="Mayjonade B."/>
            <person name="Legrand L."/>
            <person name="Gill N."/>
            <person name="Kane N.C."/>
            <person name="Bowers J.E."/>
            <person name="Hubner S."/>
            <person name="Bellec A."/>
            <person name="Berard A."/>
            <person name="Berges H."/>
            <person name="Blanchet N."/>
            <person name="Boniface M.C."/>
            <person name="Brunel D."/>
            <person name="Catrice O."/>
            <person name="Chaidir N."/>
            <person name="Claudel C."/>
            <person name="Donnadieu C."/>
            <person name="Faraut T."/>
            <person name="Fievet G."/>
            <person name="Helmstetter N."/>
            <person name="King M."/>
            <person name="Knapp S.J."/>
            <person name="Lai Z."/>
            <person name="Le Paslier M.C."/>
            <person name="Lippi Y."/>
            <person name="Lorenzon L."/>
            <person name="Mandel J.R."/>
            <person name="Marage G."/>
            <person name="Marchand G."/>
            <person name="Marquand E."/>
            <person name="Bret-Mestries E."/>
            <person name="Morien E."/>
            <person name="Nambeesan S."/>
            <person name="Nguyen T."/>
            <person name="Pegot-Espagnet P."/>
            <person name="Pouilly N."/>
            <person name="Raftis F."/>
            <person name="Sallet E."/>
            <person name="Schiex T."/>
            <person name="Thomas J."/>
            <person name="Vandecasteele C."/>
            <person name="Vares D."/>
            <person name="Vear F."/>
            <person name="Vautrin S."/>
            <person name="Crespi M."/>
            <person name="Mangin B."/>
            <person name="Burke J.M."/>
            <person name="Salse J."/>
            <person name="Munos S."/>
            <person name="Vincourt P."/>
            <person name="Rieseberg L.H."/>
            <person name="Langlade N.B."/>
        </authorList>
    </citation>
    <scope>NUCLEOTIDE SEQUENCE [LARGE SCALE GENOMIC DNA]</scope>
    <source>
        <strain evidence="23">cv. SF193</strain>
        <tissue evidence="21">Leaves</tissue>
    </source>
</reference>
<keyword evidence="12" id="KW-0325">Glycoprotein</keyword>
<dbReference type="Pfam" id="PF08276">
    <property type="entry name" value="PAN_2"/>
    <property type="match status" value="1"/>
</dbReference>
<keyword evidence="2 15" id="KW-0723">Serine/threonine-protein kinase</keyword>
<dbReference type="Pfam" id="PF01453">
    <property type="entry name" value="B_lectin"/>
    <property type="match status" value="1"/>
</dbReference>
<dbReference type="PROSITE" id="PS50011">
    <property type="entry name" value="PROTEIN_KINASE_DOM"/>
    <property type="match status" value="1"/>
</dbReference>
<feature type="signal peptide" evidence="17">
    <location>
        <begin position="1"/>
        <end position="18"/>
    </location>
</feature>
<evidence type="ECO:0000313" key="21">
    <source>
        <dbReference type="EMBL" id="KAF5794761.1"/>
    </source>
</evidence>
<dbReference type="PROSITE" id="PS50948">
    <property type="entry name" value="PAN"/>
    <property type="match status" value="1"/>
</dbReference>
<dbReference type="InParanoid" id="A0A251U5K9"/>
<dbReference type="SMART" id="SM00220">
    <property type="entry name" value="S_TKc"/>
    <property type="match status" value="1"/>
</dbReference>
<evidence type="ECO:0000256" key="2">
    <source>
        <dbReference type="ARBA" id="ARBA00022527"/>
    </source>
</evidence>
<evidence type="ECO:0000256" key="13">
    <source>
        <dbReference type="ARBA" id="ARBA00047899"/>
    </source>
</evidence>
<feature type="domain" description="Bulb-type lectin" evidence="19">
    <location>
        <begin position="19"/>
        <end position="142"/>
    </location>
</feature>
<dbReference type="GO" id="GO:0006955">
    <property type="term" value="P:immune response"/>
    <property type="evidence" value="ECO:0000318"/>
    <property type="project" value="GO_Central"/>
</dbReference>
<dbReference type="AlphaFoldDB" id="A0A251U5K9"/>
<evidence type="ECO:0000313" key="22">
    <source>
        <dbReference type="EMBL" id="OTG18136.1"/>
    </source>
</evidence>
<dbReference type="SMART" id="SM00473">
    <property type="entry name" value="PAN_AP"/>
    <property type="match status" value="1"/>
</dbReference>
<feature type="domain" description="Protein kinase" evidence="18">
    <location>
        <begin position="490"/>
        <end position="741"/>
    </location>
</feature>
<keyword evidence="8 15" id="KW-0067">ATP-binding</keyword>
<dbReference type="InterPro" id="IPR036426">
    <property type="entry name" value="Bulb-type_lectin_dom_sf"/>
</dbReference>
<evidence type="ECO:0000259" key="19">
    <source>
        <dbReference type="PROSITE" id="PS50927"/>
    </source>
</evidence>
<evidence type="ECO:0000256" key="7">
    <source>
        <dbReference type="ARBA" id="ARBA00022777"/>
    </source>
</evidence>
<dbReference type="InterPro" id="IPR001245">
    <property type="entry name" value="Ser-Thr/Tyr_kinase_cat_dom"/>
</dbReference>
<dbReference type="Gramene" id="mRNA:HanXRQr2_Chr08g0331781">
    <property type="protein sequence ID" value="mRNA:HanXRQr2_Chr08g0331781"/>
    <property type="gene ID" value="HanXRQr2_Chr08g0331781"/>
</dbReference>
<proteinExistence type="inferred from homology"/>
<feature type="chain" id="PRO_5012400173" description="Receptor-like serine/threonine-protein kinase" evidence="17">
    <location>
        <begin position="19"/>
        <end position="806"/>
    </location>
</feature>
<reference evidence="21" key="3">
    <citation type="submission" date="2020-06" db="EMBL/GenBank/DDBJ databases">
        <title>Helianthus annuus Genome sequencing and assembly Release 2.</title>
        <authorList>
            <person name="Gouzy J."/>
            <person name="Langlade N."/>
            <person name="Munos S."/>
        </authorList>
    </citation>
    <scope>NUCLEOTIDE SEQUENCE</scope>
    <source>
        <tissue evidence="21">Leaves</tissue>
    </source>
</reference>
<evidence type="ECO:0000259" key="20">
    <source>
        <dbReference type="PROSITE" id="PS50948"/>
    </source>
</evidence>
<dbReference type="Proteomes" id="UP000215914">
    <property type="component" value="Chromosome 8"/>
</dbReference>
<dbReference type="CDD" id="cd14066">
    <property type="entry name" value="STKc_IRAK"/>
    <property type="match status" value="1"/>
</dbReference>
<keyword evidence="3 15" id="KW-0808">Transferase</keyword>
<accession>A0A251U5K9</accession>
<keyword evidence="9 16" id="KW-1133">Transmembrane helix</keyword>
<keyword evidence="7 15" id="KW-0418">Kinase</keyword>
<evidence type="ECO:0000256" key="5">
    <source>
        <dbReference type="ARBA" id="ARBA00022729"/>
    </source>
</evidence>
<dbReference type="GO" id="GO:0005524">
    <property type="term" value="F:ATP binding"/>
    <property type="evidence" value="ECO:0007669"/>
    <property type="project" value="UniProtKB-KW"/>
</dbReference>
<keyword evidence="11" id="KW-1015">Disulfide bond</keyword>
<dbReference type="GO" id="GO:0005886">
    <property type="term" value="C:plasma membrane"/>
    <property type="evidence" value="ECO:0000318"/>
    <property type="project" value="GO_Central"/>
</dbReference>
<dbReference type="InterPro" id="IPR021820">
    <property type="entry name" value="S-locus_recpt_kinase_C"/>
</dbReference>
<dbReference type="FunFam" id="2.90.10.10:FF:000004">
    <property type="entry name" value="G-type lectin S-receptor-like serine/threonine-protein kinase"/>
    <property type="match status" value="1"/>
</dbReference>
<evidence type="ECO:0000259" key="18">
    <source>
        <dbReference type="PROSITE" id="PS50011"/>
    </source>
</evidence>
<dbReference type="Gene3D" id="1.10.510.10">
    <property type="entry name" value="Transferase(Phosphotransferase) domain 1"/>
    <property type="match status" value="1"/>
</dbReference>
<dbReference type="EMBL" id="MNCJ02000323">
    <property type="protein sequence ID" value="KAF5794761.1"/>
    <property type="molecule type" value="Genomic_DNA"/>
</dbReference>
<dbReference type="Pfam" id="PF11883">
    <property type="entry name" value="DUF3403"/>
    <property type="match status" value="1"/>
</dbReference>
<dbReference type="InterPro" id="IPR003609">
    <property type="entry name" value="Pan_app"/>
</dbReference>
<evidence type="ECO:0000256" key="6">
    <source>
        <dbReference type="ARBA" id="ARBA00022741"/>
    </source>
</evidence>
<dbReference type="PROSITE" id="PS00108">
    <property type="entry name" value="PROTEIN_KINASE_ST"/>
    <property type="match status" value="1"/>
</dbReference>
<evidence type="ECO:0000256" key="9">
    <source>
        <dbReference type="ARBA" id="ARBA00022989"/>
    </source>
</evidence>
<evidence type="ECO:0000256" key="15">
    <source>
        <dbReference type="PIRNR" id="PIRNR000641"/>
    </source>
</evidence>
<dbReference type="GO" id="GO:0004674">
    <property type="term" value="F:protein serine/threonine kinase activity"/>
    <property type="evidence" value="ECO:0000318"/>
    <property type="project" value="GO_Central"/>
</dbReference>
<dbReference type="OMA" id="FRFHRKK"/>
<evidence type="ECO:0000256" key="14">
    <source>
        <dbReference type="ARBA" id="ARBA00048679"/>
    </source>
</evidence>
<dbReference type="InterPro" id="IPR011009">
    <property type="entry name" value="Kinase-like_dom_sf"/>
</dbReference>
<dbReference type="InterPro" id="IPR000719">
    <property type="entry name" value="Prot_kinase_dom"/>
</dbReference>
<dbReference type="Pfam" id="PF00954">
    <property type="entry name" value="S_locus_glycop"/>
    <property type="match status" value="1"/>
</dbReference>
<comment type="catalytic activity">
    <reaction evidence="13 15">
        <text>L-threonyl-[protein] + ATP = O-phospho-L-threonyl-[protein] + ADP + H(+)</text>
        <dbReference type="Rhea" id="RHEA:46608"/>
        <dbReference type="Rhea" id="RHEA-COMP:11060"/>
        <dbReference type="Rhea" id="RHEA-COMP:11605"/>
        <dbReference type="ChEBI" id="CHEBI:15378"/>
        <dbReference type="ChEBI" id="CHEBI:30013"/>
        <dbReference type="ChEBI" id="CHEBI:30616"/>
        <dbReference type="ChEBI" id="CHEBI:61977"/>
        <dbReference type="ChEBI" id="CHEBI:456216"/>
        <dbReference type="EC" id="2.7.11.1"/>
    </reaction>
</comment>
<dbReference type="PANTHER" id="PTHR32444:SF235">
    <property type="entry name" value="OS01G0783900 PROTEIN"/>
    <property type="match status" value="1"/>
</dbReference>
<dbReference type="SUPFAM" id="SSF56112">
    <property type="entry name" value="Protein kinase-like (PK-like)"/>
    <property type="match status" value="1"/>
</dbReference>
<evidence type="ECO:0000256" key="3">
    <source>
        <dbReference type="ARBA" id="ARBA00022679"/>
    </source>
</evidence>
<dbReference type="InterPro" id="IPR001480">
    <property type="entry name" value="Bulb-type_lectin_dom"/>
</dbReference>
<dbReference type="PROSITE" id="PS50927">
    <property type="entry name" value="BULB_LECTIN"/>
    <property type="match status" value="1"/>
</dbReference>
<dbReference type="EMBL" id="CM007897">
    <property type="protein sequence ID" value="OTG18136.1"/>
    <property type="molecule type" value="Genomic_DNA"/>
</dbReference>
<dbReference type="CDD" id="cd01098">
    <property type="entry name" value="PAN_AP_plant"/>
    <property type="match status" value="1"/>
</dbReference>
<dbReference type="FunFam" id="3.30.200.20:FF:000195">
    <property type="entry name" value="G-type lectin S-receptor-like serine/threonine-protein kinase"/>
    <property type="match status" value="1"/>
</dbReference>
<keyword evidence="4 16" id="KW-0812">Transmembrane</keyword>
<evidence type="ECO:0000313" key="23">
    <source>
        <dbReference type="Proteomes" id="UP000215914"/>
    </source>
</evidence>
<dbReference type="InterPro" id="IPR024171">
    <property type="entry name" value="SRK-like_kinase"/>
</dbReference>
<dbReference type="GO" id="GO:0048544">
    <property type="term" value="P:recognition of pollen"/>
    <property type="evidence" value="ECO:0007669"/>
    <property type="project" value="InterPro"/>
</dbReference>
<sequence length="806" mass="89176">MLFPYITFFFLVLGICRSSDTIAVHQNITDAQNIVLGNAKFELGFFSPGSSKNRYLGIWYKNTSPQTIAWVANRETPLTDTSGTVKLDSQGNLALVNGSGKIIWSSNSSTSGTNINPVAQLLDTGNLVIKIGNKTNNDTVIWQSFDYPGDTSLPGMKLGKNFITGRETYLSSWRSTDDPSPGDYTLKLLAIKGKYQQVYIRKSAAIETRLGPYNGISFSGRENYATDANPATASIVIVNQNETYIAYNSKSNTTTLRTVLTPDGKLEILQRKLPNPEWILIATLPVDYCDIYGVCGPYGICNTATSPNCGCLKGFERESLDETTSENDSSVCTRSTALDCGPGERFQKFSSMKLPDTQNAVYSSNMSLLDCEAACKNNCSCTAYANPNITPGGLGCLLWFGDLIDVRVFPLNGQDLYIRLAASEFRFHRKKRVQVMVVTLSISAVLTLLGLVYIKRKWKKRSDVESSSQMGSAEVPLFSLSKISRATDDFSVNNKLGEGGFGPVYKGVLEGGQEIAVKRLSKSSRQGLLEFENEVICIAKLQHRNLVKLLGYCIQGDDKMLIYEYMPNKSLDSFLFDGSRKLLLDWPQRFQIIHEIARGLLYLHQDSRLKVVHRDLKAGNILLDHQMHPKISDFGLARMFKEEQSEATTKRVVGTLGYISPEYAMKGLFSVKSDIFSFGVLVLEIVSGIKNRDFVNENHDDNLLGHAWRLYKEGKSLSLIDECLRTSYSACEVLRSVHVGLLCVQQRVEDRPNTQTVVAMLGGEGSLPSPKKPAFYIQESEINSTSVLPLPASSVNGVTLSQVDGR</sequence>
<dbReference type="PIRSF" id="PIRSF000641">
    <property type="entry name" value="SRK"/>
    <property type="match status" value="1"/>
</dbReference>
<keyword evidence="10 16" id="KW-0472">Membrane</keyword>
<dbReference type="InterPro" id="IPR000858">
    <property type="entry name" value="S_locus_glycoprot_dom"/>
</dbReference>
<evidence type="ECO:0000256" key="11">
    <source>
        <dbReference type="ARBA" id="ARBA00023157"/>
    </source>
</evidence>
<evidence type="ECO:0000256" key="8">
    <source>
        <dbReference type="ARBA" id="ARBA00022840"/>
    </source>
</evidence>
<keyword evidence="6 15" id="KW-0547">Nucleotide-binding</keyword>
<dbReference type="EC" id="2.7.11.1" evidence="15"/>
<dbReference type="GO" id="GO:0007165">
    <property type="term" value="P:signal transduction"/>
    <property type="evidence" value="ECO:0000318"/>
    <property type="project" value="GO_Central"/>
</dbReference>
<dbReference type="Gene3D" id="2.90.10.10">
    <property type="entry name" value="Bulb-type lectin domain"/>
    <property type="match status" value="1"/>
</dbReference>
<keyword evidence="5 17" id="KW-0732">Signal</keyword>
<comment type="similarity">
    <text evidence="15">Belongs to the protein kinase superfamily. Ser/Thr protein kinase family.</text>
</comment>
<evidence type="ECO:0000256" key="1">
    <source>
        <dbReference type="ARBA" id="ARBA00004479"/>
    </source>
</evidence>
<feature type="transmembrane region" description="Helical" evidence="16">
    <location>
        <begin position="433"/>
        <end position="454"/>
    </location>
</feature>
<protein>
    <recommendedName>
        <fullName evidence="15">Receptor-like serine/threonine-protein kinase</fullName>
        <ecNumber evidence="15">2.7.11.1</ecNumber>
    </recommendedName>
</protein>
<evidence type="ECO:0000256" key="17">
    <source>
        <dbReference type="SAM" id="SignalP"/>
    </source>
</evidence>
<gene>
    <name evidence="22" type="ORF">HannXRQ_Chr08g0219831</name>
    <name evidence="21" type="ORF">HanXRQr2_Chr08g0331781</name>
</gene>
<name>A0A251U5K9_HELAN</name>
<dbReference type="CDD" id="cd00054">
    <property type="entry name" value="EGF_CA"/>
    <property type="match status" value="1"/>
</dbReference>
<dbReference type="CDD" id="cd00028">
    <property type="entry name" value="B_lectin"/>
    <property type="match status" value="1"/>
</dbReference>
<comment type="subcellular location">
    <subcellularLocation>
        <location evidence="1">Membrane</location>
        <topology evidence="1">Single-pass type I membrane protein</topology>
    </subcellularLocation>
</comment>
<organism evidence="22 23">
    <name type="scientific">Helianthus annuus</name>
    <name type="common">Common sunflower</name>
    <dbReference type="NCBI Taxonomy" id="4232"/>
    <lineage>
        <taxon>Eukaryota</taxon>
        <taxon>Viridiplantae</taxon>
        <taxon>Streptophyta</taxon>
        <taxon>Embryophyta</taxon>
        <taxon>Tracheophyta</taxon>
        <taxon>Spermatophyta</taxon>
        <taxon>Magnoliopsida</taxon>
        <taxon>eudicotyledons</taxon>
        <taxon>Gunneridae</taxon>
        <taxon>Pentapetalae</taxon>
        <taxon>asterids</taxon>
        <taxon>campanulids</taxon>
        <taxon>Asterales</taxon>
        <taxon>Asteraceae</taxon>
        <taxon>Asteroideae</taxon>
        <taxon>Heliantheae alliance</taxon>
        <taxon>Heliantheae</taxon>
        <taxon>Helianthus</taxon>
    </lineage>
</organism>
<dbReference type="SMART" id="SM00108">
    <property type="entry name" value="B_lectin"/>
    <property type="match status" value="1"/>
</dbReference>
<feature type="domain" description="Apple" evidence="20">
    <location>
        <begin position="340"/>
        <end position="421"/>
    </location>
</feature>
<dbReference type="PANTHER" id="PTHR32444">
    <property type="entry name" value="BULB-TYPE LECTIN DOMAIN-CONTAINING PROTEIN"/>
    <property type="match status" value="1"/>
</dbReference>
<reference evidence="22" key="2">
    <citation type="submission" date="2017-02" db="EMBL/GenBank/DDBJ databases">
        <title>Sunflower complete genome.</title>
        <authorList>
            <person name="Langlade N."/>
            <person name="Munos S."/>
        </authorList>
    </citation>
    <scope>NUCLEOTIDE SEQUENCE [LARGE SCALE GENOMIC DNA]</scope>
    <source>
        <tissue evidence="22">Leaves</tissue>
    </source>
</reference>